<organism evidence="2 3">
    <name type="scientific">Thalassobacterium sedimentorum</name>
    <dbReference type="NCBI Taxonomy" id="3041258"/>
    <lineage>
        <taxon>Bacteria</taxon>
        <taxon>Pseudomonadati</taxon>
        <taxon>Verrucomicrobiota</taxon>
        <taxon>Opitutia</taxon>
        <taxon>Puniceicoccales</taxon>
        <taxon>Coraliomargaritaceae</taxon>
        <taxon>Thalassobacterium</taxon>
    </lineage>
</organism>
<feature type="signal peptide" evidence="1">
    <location>
        <begin position="1"/>
        <end position="20"/>
    </location>
</feature>
<dbReference type="EMBL" id="JARXIC010000012">
    <property type="protein sequence ID" value="MDQ8194544.1"/>
    <property type="molecule type" value="Genomic_DNA"/>
</dbReference>
<name>A0ABU1AIA4_9BACT</name>
<comment type="caution">
    <text evidence="2">The sequence shown here is derived from an EMBL/GenBank/DDBJ whole genome shotgun (WGS) entry which is preliminary data.</text>
</comment>
<feature type="chain" id="PRO_5046352946" evidence="1">
    <location>
        <begin position="21"/>
        <end position="177"/>
    </location>
</feature>
<proteinExistence type="predicted"/>
<dbReference type="GO" id="GO:0016787">
    <property type="term" value="F:hydrolase activity"/>
    <property type="evidence" value="ECO:0007669"/>
    <property type="project" value="UniProtKB-KW"/>
</dbReference>
<reference evidence="2 3" key="1">
    <citation type="submission" date="2023-04" db="EMBL/GenBank/DDBJ databases">
        <title>A novel bacteria isolated from coastal sediment.</title>
        <authorList>
            <person name="Liu X.-J."/>
            <person name="Du Z.-J."/>
        </authorList>
    </citation>
    <scope>NUCLEOTIDE SEQUENCE [LARGE SCALE GENOMIC DNA]</scope>
    <source>
        <strain evidence="2 3">SDUM461004</strain>
    </source>
</reference>
<keyword evidence="3" id="KW-1185">Reference proteome</keyword>
<dbReference type="Proteomes" id="UP001243717">
    <property type="component" value="Unassembled WGS sequence"/>
</dbReference>
<dbReference type="Gene3D" id="2.40.160.20">
    <property type="match status" value="1"/>
</dbReference>
<accession>A0ABU1AIA4</accession>
<gene>
    <name evidence="2" type="ORF">QEH59_08910</name>
</gene>
<keyword evidence="1" id="KW-0732">Signal</keyword>
<keyword evidence="2" id="KW-0378">Hydrolase</keyword>
<evidence type="ECO:0000256" key="1">
    <source>
        <dbReference type="SAM" id="SignalP"/>
    </source>
</evidence>
<protein>
    <submittedName>
        <fullName evidence="2">Acyloxyacyl hydrolase</fullName>
    </submittedName>
</protein>
<evidence type="ECO:0000313" key="2">
    <source>
        <dbReference type="EMBL" id="MDQ8194544.1"/>
    </source>
</evidence>
<evidence type="ECO:0000313" key="3">
    <source>
        <dbReference type="Proteomes" id="UP001243717"/>
    </source>
</evidence>
<sequence length="177" mass="19801">MKTTTLLLTACCAITTSHLAAQNSDTLFSEIGLRFGQDAESQVDLQSYELYSTIDTEWTWDLSQNLRLEFDIETAIGGLSGEGENAFYARVAPVGQLHFGNSPISLEFSSGPSYYSEDRFDQYDIGGNFHFTSSIGFNWEFDEAWKVGYRFQHTSNANLDSPNPGLDMHTVSIAYIF</sequence>
<dbReference type="Pfam" id="PF09411">
    <property type="entry name" value="PagL"/>
    <property type="match status" value="1"/>
</dbReference>
<dbReference type="InterPro" id="IPR018550">
    <property type="entry name" value="Lipid-A_deacylase-rel"/>
</dbReference>
<dbReference type="RefSeq" id="WP_308985013.1">
    <property type="nucleotide sequence ID" value="NZ_JARXIC010000012.1"/>
</dbReference>